<reference evidence="1" key="2">
    <citation type="journal article" date="2015" name="Fish Shellfish Immunol.">
        <title>Early steps in the European eel (Anguilla anguilla)-Vibrio vulnificus interaction in the gills: Role of the RtxA13 toxin.</title>
        <authorList>
            <person name="Callol A."/>
            <person name="Pajuelo D."/>
            <person name="Ebbesson L."/>
            <person name="Teles M."/>
            <person name="MacKenzie S."/>
            <person name="Amaro C."/>
        </authorList>
    </citation>
    <scope>NUCLEOTIDE SEQUENCE</scope>
</reference>
<proteinExistence type="predicted"/>
<dbReference type="EMBL" id="GBXM01020491">
    <property type="protein sequence ID" value="JAH88086.1"/>
    <property type="molecule type" value="Transcribed_RNA"/>
</dbReference>
<protein>
    <submittedName>
        <fullName evidence="1">Uncharacterized protein</fullName>
    </submittedName>
</protein>
<sequence length="32" mass="4058">MYMLAWIFFLRISFKQNYQFQAYLMNLFSNEV</sequence>
<accession>A0A0E9WCQ1</accession>
<organism evidence="1">
    <name type="scientific">Anguilla anguilla</name>
    <name type="common">European freshwater eel</name>
    <name type="synonym">Muraena anguilla</name>
    <dbReference type="NCBI Taxonomy" id="7936"/>
    <lineage>
        <taxon>Eukaryota</taxon>
        <taxon>Metazoa</taxon>
        <taxon>Chordata</taxon>
        <taxon>Craniata</taxon>
        <taxon>Vertebrata</taxon>
        <taxon>Euteleostomi</taxon>
        <taxon>Actinopterygii</taxon>
        <taxon>Neopterygii</taxon>
        <taxon>Teleostei</taxon>
        <taxon>Anguilliformes</taxon>
        <taxon>Anguillidae</taxon>
        <taxon>Anguilla</taxon>
    </lineage>
</organism>
<evidence type="ECO:0000313" key="1">
    <source>
        <dbReference type="EMBL" id="JAH88086.1"/>
    </source>
</evidence>
<name>A0A0E9WCQ1_ANGAN</name>
<reference evidence="1" key="1">
    <citation type="submission" date="2014-11" db="EMBL/GenBank/DDBJ databases">
        <authorList>
            <person name="Amaro Gonzalez C."/>
        </authorList>
    </citation>
    <scope>NUCLEOTIDE SEQUENCE</scope>
</reference>
<dbReference type="AlphaFoldDB" id="A0A0E9WCQ1"/>